<dbReference type="PANTHER" id="PTHR38011">
    <property type="entry name" value="DIHYDROFOLATE REDUCTASE FAMILY PROTEIN (AFU_ORTHOLOGUE AFUA_8G06820)"/>
    <property type="match status" value="1"/>
</dbReference>
<keyword evidence="3" id="KW-1185">Reference proteome</keyword>
<dbReference type="InterPro" id="IPR050765">
    <property type="entry name" value="Riboflavin_Biosynth_HTPR"/>
</dbReference>
<dbReference type="EMBL" id="QLYX01000003">
    <property type="protein sequence ID" value="RAY15491.1"/>
    <property type="molecule type" value="Genomic_DNA"/>
</dbReference>
<sequence length="193" mass="21171">MRRLTYYVATTIDGFIAAPDGSFGFFPADDRADEMAEFLTSRYPETVPTHVREHMGLDLPGNRCFDTVVMGHGTYRPALDIGVTSPYRHLRQYVVSTALTESPDPEVELVPGDPAGLVRRLKREEGLGIWLAGGGRLAGALLPEIDELIVKRYPLVIGTGIPVFTAQFQPRAFELTDTRVFGGGAVVLSYTRA</sequence>
<dbReference type="Pfam" id="PF01872">
    <property type="entry name" value="RibD_C"/>
    <property type="match status" value="1"/>
</dbReference>
<dbReference type="InterPro" id="IPR024072">
    <property type="entry name" value="DHFR-like_dom_sf"/>
</dbReference>
<dbReference type="Gene3D" id="3.40.430.10">
    <property type="entry name" value="Dihydrofolate Reductase, subunit A"/>
    <property type="match status" value="1"/>
</dbReference>
<dbReference type="Proteomes" id="UP000251891">
    <property type="component" value="Unassembled WGS sequence"/>
</dbReference>
<evidence type="ECO:0000313" key="2">
    <source>
        <dbReference type="EMBL" id="RAY15491.1"/>
    </source>
</evidence>
<dbReference type="RefSeq" id="WP_111863955.1">
    <property type="nucleotide sequence ID" value="NZ_QLYX01000003.1"/>
</dbReference>
<comment type="caution">
    <text evidence="2">The sequence shown here is derived from an EMBL/GenBank/DDBJ whole genome shotgun (WGS) entry which is preliminary data.</text>
</comment>
<name>A0A365H8T8_9ACTN</name>
<dbReference type="PANTHER" id="PTHR38011:SF11">
    <property type="entry name" value="2,5-DIAMINO-6-RIBOSYLAMINO-4(3H)-PYRIMIDINONE 5'-PHOSPHATE REDUCTASE"/>
    <property type="match status" value="1"/>
</dbReference>
<protein>
    <submittedName>
        <fullName evidence="2">Dihydrofolate reductase</fullName>
    </submittedName>
</protein>
<dbReference type="GO" id="GO:0008703">
    <property type="term" value="F:5-amino-6-(5-phosphoribosylamino)uracil reductase activity"/>
    <property type="evidence" value="ECO:0007669"/>
    <property type="project" value="InterPro"/>
</dbReference>
<gene>
    <name evidence="2" type="ORF">DPM19_06690</name>
</gene>
<evidence type="ECO:0000313" key="3">
    <source>
        <dbReference type="Proteomes" id="UP000251891"/>
    </source>
</evidence>
<dbReference type="SUPFAM" id="SSF53597">
    <property type="entry name" value="Dihydrofolate reductase-like"/>
    <property type="match status" value="1"/>
</dbReference>
<dbReference type="OrthoDB" id="195113at2"/>
<feature type="domain" description="Bacterial bifunctional deaminase-reductase C-terminal" evidence="1">
    <location>
        <begin position="4"/>
        <end position="186"/>
    </location>
</feature>
<reference evidence="2 3" key="1">
    <citation type="submission" date="2018-06" db="EMBL/GenBank/DDBJ databases">
        <title>Actinomadura craniellae sp. nov. isolated from marine sponge Craniella sp.</title>
        <authorList>
            <person name="Li L."/>
            <person name="Xu Q.H."/>
            <person name="Lin H.W."/>
            <person name="Lu Y.H."/>
        </authorList>
    </citation>
    <scope>NUCLEOTIDE SEQUENCE [LARGE SCALE GENOMIC DNA]</scope>
    <source>
        <strain evidence="2 3">LHW63021</strain>
    </source>
</reference>
<organism evidence="2 3">
    <name type="scientific">Actinomadura craniellae</name>
    <dbReference type="NCBI Taxonomy" id="2231787"/>
    <lineage>
        <taxon>Bacteria</taxon>
        <taxon>Bacillati</taxon>
        <taxon>Actinomycetota</taxon>
        <taxon>Actinomycetes</taxon>
        <taxon>Streptosporangiales</taxon>
        <taxon>Thermomonosporaceae</taxon>
        <taxon>Actinomadura</taxon>
    </lineage>
</organism>
<proteinExistence type="predicted"/>
<dbReference type="AlphaFoldDB" id="A0A365H8T8"/>
<dbReference type="GO" id="GO:0009231">
    <property type="term" value="P:riboflavin biosynthetic process"/>
    <property type="evidence" value="ECO:0007669"/>
    <property type="project" value="InterPro"/>
</dbReference>
<accession>A0A365H8T8</accession>
<evidence type="ECO:0000259" key="1">
    <source>
        <dbReference type="Pfam" id="PF01872"/>
    </source>
</evidence>
<dbReference type="InterPro" id="IPR002734">
    <property type="entry name" value="RibDG_C"/>
</dbReference>